<name>A0A382B5I0_9ZZZZ</name>
<gene>
    <name evidence="2" type="ORF">METZ01_LOCUS161625</name>
</gene>
<proteinExistence type="predicted"/>
<organism evidence="2">
    <name type="scientific">marine metagenome</name>
    <dbReference type="NCBI Taxonomy" id="408172"/>
    <lineage>
        <taxon>unclassified sequences</taxon>
        <taxon>metagenomes</taxon>
        <taxon>ecological metagenomes</taxon>
    </lineage>
</organism>
<evidence type="ECO:0000259" key="1">
    <source>
        <dbReference type="Pfam" id="PF04015"/>
    </source>
</evidence>
<reference evidence="2" key="1">
    <citation type="submission" date="2018-05" db="EMBL/GenBank/DDBJ databases">
        <authorList>
            <person name="Lanie J.A."/>
            <person name="Ng W.-L."/>
            <person name="Kazmierczak K.M."/>
            <person name="Andrzejewski T.M."/>
            <person name="Davidsen T.M."/>
            <person name="Wayne K.J."/>
            <person name="Tettelin H."/>
            <person name="Glass J.I."/>
            <person name="Rusch D."/>
            <person name="Podicherti R."/>
            <person name="Tsui H.-C.T."/>
            <person name="Winkler M.E."/>
        </authorList>
    </citation>
    <scope>NUCLEOTIDE SEQUENCE</scope>
</reference>
<dbReference type="AlphaFoldDB" id="A0A382B5I0"/>
<accession>A0A382B5I0</accession>
<dbReference type="InterPro" id="IPR007160">
    <property type="entry name" value="DUF362"/>
</dbReference>
<evidence type="ECO:0000313" key="2">
    <source>
        <dbReference type="EMBL" id="SVB08771.1"/>
    </source>
</evidence>
<feature type="domain" description="DUF362" evidence="1">
    <location>
        <begin position="123"/>
        <end position="331"/>
    </location>
</feature>
<dbReference type="Pfam" id="PF04015">
    <property type="entry name" value="DUF362"/>
    <property type="match status" value="1"/>
</dbReference>
<dbReference type="EMBL" id="UINC01028204">
    <property type="protein sequence ID" value="SVB08771.1"/>
    <property type="molecule type" value="Genomic_DNA"/>
</dbReference>
<sequence>MKDQPKDPIIEQIQADCDEVEQGIINRRNFLQDTTKNVIATGIAASAITTISNLAHAQVSKQIKMDEEPPIPVVEVMSDNVWQEGILNPIIVGDMVEHAMTKLTGRESAKEAWKDFVLPDDIVAIKINPIGGKNFSTHSVIIDKIVEGLYGAGVLKNQIIVWDRFEKHLVNAGYKINQNDNDVRYFASDSDAIGYDETVFYETENDTKIRRERQSTRSNYSKILTKIATVIINVPVMKHHAITGVSGCLKNVTFGGVDNTRRFHSNPLNCDPAVSEIFAHKVIKDKLVLNIVDALLAGFNGGPTYDPNGVWKHGRIFASTDPVILDQIALDTIDEKRAEMGLSSITTVAKHIRSASKAELGTNNLDNADLRDVKI</sequence>
<protein>
    <recommendedName>
        <fullName evidence="1">DUF362 domain-containing protein</fullName>
    </recommendedName>
</protein>